<organism evidence="1 2">
    <name type="scientific">Irpex rosettiformis</name>
    <dbReference type="NCBI Taxonomy" id="378272"/>
    <lineage>
        <taxon>Eukaryota</taxon>
        <taxon>Fungi</taxon>
        <taxon>Dikarya</taxon>
        <taxon>Basidiomycota</taxon>
        <taxon>Agaricomycotina</taxon>
        <taxon>Agaricomycetes</taxon>
        <taxon>Polyporales</taxon>
        <taxon>Irpicaceae</taxon>
        <taxon>Irpex</taxon>
    </lineage>
</organism>
<name>A0ACB8U412_9APHY</name>
<proteinExistence type="predicted"/>
<protein>
    <submittedName>
        <fullName evidence="1">Uncharacterized protein</fullName>
    </submittedName>
</protein>
<dbReference type="EMBL" id="MU274912">
    <property type="protein sequence ID" value="KAI0089010.1"/>
    <property type="molecule type" value="Genomic_DNA"/>
</dbReference>
<accession>A0ACB8U412</accession>
<evidence type="ECO:0000313" key="2">
    <source>
        <dbReference type="Proteomes" id="UP001055072"/>
    </source>
</evidence>
<reference evidence="1" key="1">
    <citation type="journal article" date="2021" name="Environ. Microbiol.">
        <title>Gene family expansions and transcriptome signatures uncover fungal adaptations to wood decay.</title>
        <authorList>
            <person name="Hage H."/>
            <person name="Miyauchi S."/>
            <person name="Viragh M."/>
            <person name="Drula E."/>
            <person name="Min B."/>
            <person name="Chaduli D."/>
            <person name="Navarro D."/>
            <person name="Favel A."/>
            <person name="Norest M."/>
            <person name="Lesage-Meessen L."/>
            <person name="Balint B."/>
            <person name="Merenyi Z."/>
            <person name="de Eugenio L."/>
            <person name="Morin E."/>
            <person name="Martinez A.T."/>
            <person name="Baldrian P."/>
            <person name="Stursova M."/>
            <person name="Martinez M.J."/>
            <person name="Novotny C."/>
            <person name="Magnuson J.K."/>
            <person name="Spatafora J.W."/>
            <person name="Maurice S."/>
            <person name="Pangilinan J."/>
            <person name="Andreopoulos W."/>
            <person name="LaButti K."/>
            <person name="Hundley H."/>
            <person name="Na H."/>
            <person name="Kuo A."/>
            <person name="Barry K."/>
            <person name="Lipzen A."/>
            <person name="Henrissat B."/>
            <person name="Riley R."/>
            <person name="Ahrendt S."/>
            <person name="Nagy L.G."/>
            <person name="Grigoriev I.V."/>
            <person name="Martin F."/>
            <person name="Rosso M.N."/>
        </authorList>
    </citation>
    <scope>NUCLEOTIDE SEQUENCE</scope>
    <source>
        <strain evidence="1">CBS 384.51</strain>
    </source>
</reference>
<keyword evidence="2" id="KW-1185">Reference proteome</keyword>
<gene>
    <name evidence="1" type="ORF">BDY19DRAFT_162739</name>
</gene>
<evidence type="ECO:0000313" key="1">
    <source>
        <dbReference type="EMBL" id="KAI0089010.1"/>
    </source>
</evidence>
<dbReference type="Proteomes" id="UP001055072">
    <property type="component" value="Unassembled WGS sequence"/>
</dbReference>
<sequence length="318" mass="35927">MPAFDIEPFVGPCFVIIWLSFILYGLFLAQIYNYFTTYEDHIIIKLAVTLLCILETLQVAACIHVTYTNLIIDFAQPEKLLYVLWSDIFAISIELVINGLVQSYYVFRVWRLSKNVPILVVLCLILCARTALGFKAIADSNAHRLWFELAVLKEYEIFVEVTLSLSLLLDSSITVILLFYLSRAQTLALRPNTKTTLHKLMYYALSTGGVTTLTTVVTLIVFKTSKFPIVYGGLVTLMAKVYANSMLAMLNLRQGLRIGNASNDAYIAQLSDLSDLSRRVESRPDGRIHVIQERILNDDSWPESSTKKMSENTSTNIV</sequence>
<comment type="caution">
    <text evidence="1">The sequence shown here is derived from an EMBL/GenBank/DDBJ whole genome shotgun (WGS) entry which is preliminary data.</text>
</comment>